<reference evidence="9" key="1">
    <citation type="submission" date="2023-08" db="EMBL/GenBank/DDBJ databases">
        <title>The draft genome of Tsukamurella strandjordii strain 050030.</title>
        <authorList>
            <person name="Zhao F."/>
            <person name="Feng Y."/>
            <person name="Zong Z."/>
        </authorList>
    </citation>
    <scope>NUCLEOTIDE SEQUENCE</scope>
    <source>
        <strain evidence="9">050030</strain>
    </source>
</reference>
<evidence type="ECO:0000259" key="8">
    <source>
        <dbReference type="PROSITE" id="PS51755"/>
    </source>
</evidence>
<dbReference type="InterPro" id="IPR016032">
    <property type="entry name" value="Sig_transdc_resp-reg_C-effctor"/>
</dbReference>
<dbReference type="CDD" id="cd15831">
    <property type="entry name" value="BTAD"/>
    <property type="match status" value="1"/>
</dbReference>
<dbReference type="GO" id="GO:0000160">
    <property type="term" value="P:phosphorelay signal transduction system"/>
    <property type="evidence" value="ECO:0007669"/>
    <property type="project" value="InterPro"/>
</dbReference>
<dbReference type="PROSITE" id="PS51755">
    <property type="entry name" value="OMPR_PHOB"/>
    <property type="match status" value="1"/>
</dbReference>
<dbReference type="SUPFAM" id="SSF46894">
    <property type="entry name" value="C-terminal effector domain of the bipartite response regulators"/>
    <property type="match status" value="1"/>
</dbReference>
<protein>
    <submittedName>
        <fullName evidence="9">BTAD domain-containing putative transcriptional regulator</fullName>
    </submittedName>
</protein>
<dbReference type="SMART" id="SM00862">
    <property type="entry name" value="Trans_reg_C"/>
    <property type="match status" value="1"/>
</dbReference>
<gene>
    <name evidence="9" type="ORF">Q7X28_02265</name>
</gene>
<dbReference type="SUPFAM" id="SSF48452">
    <property type="entry name" value="TPR-like"/>
    <property type="match status" value="1"/>
</dbReference>
<feature type="domain" description="OmpR/PhoB-type" evidence="8">
    <location>
        <begin position="1"/>
        <end position="100"/>
    </location>
</feature>
<sequence>MASLDIRVLGQVSLSVDGAANEVSGVKPRSVLALLVMNRGRAVTVDSLSEQVWDGNPPASARASLQVFVSGLRKALRGPGAGSGLDALLVTSGSTYRLDLEPEQSDVGRFDAARRRGAELAAAGRYDQASLMFASALAEFRGDAVADLRGLQFADNFAIGMAEERAAVQSAMYDAEIAAGRAGSVIGDLRRLVSEHPLQEPLWGQLITALYVTGRQADALEAARDLRRTLADELGADPTPALVELEGKVLRQEQLAFAQARPAQPGGGRAFEKTETDAVVEPGGPKGLLIAPDGTEYPVHGEVRLGRLPDNDISLDDTKVSREHAVITGAVSGFAVRDLMSSNGTYVGERRVAGQLPLSDGDELTLGRTTFTFRVIDDE</sequence>
<dbReference type="Pfam" id="PF00486">
    <property type="entry name" value="Trans_reg_C"/>
    <property type="match status" value="1"/>
</dbReference>
<dbReference type="GO" id="GO:0003677">
    <property type="term" value="F:DNA binding"/>
    <property type="evidence" value="ECO:0007669"/>
    <property type="project" value="UniProtKB-UniRule"/>
</dbReference>
<keyword evidence="4 6" id="KW-0238">DNA-binding</keyword>
<dbReference type="Gene3D" id="1.25.40.10">
    <property type="entry name" value="Tetratricopeptide repeat domain"/>
    <property type="match status" value="1"/>
</dbReference>
<dbReference type="InterPro" id="IPR008984">
    <property type="entry name" value="SMAD_FHA_dom_sf"/>
</dbReference>
<keyword evidence="3" id="KW-0805">Transcription regulation</keyword>
<dbReference type="Gene3D" id="2.60.200.20">
    <property type="match status" value="1"/>
</dbReference>
<dbReference type="EMBL" id="JAUTIX010000001">
    <property type="protein sequence ID" value="MDP0396741.1"/>
    <property type="molecule type" value="Genomic_DNA"/>
</dbReference>
<organism evidence="9 10">
    <name type="scientific">Tsukamurella strandjordii</name>
    <dbReference type="NCBI Taxonomy" id="147577"/>
    <lineage>
        <taxon>Bacteria</taxon>
        <taxon>Bacillati</taxon>
        <taxon>Actinomycetota</taxon>
        <taxon>Actinomycetes</taxon>
        <taxon>Mycobacteriales</taxon>
        <taxon>Tsukamurellaceae</taxon>
        <taxon>Tsukamurella</taxon>
    </lineage>
</organism>
<dbReference type="SMART" id="SM01043">
    <property type="entry name" value="BTAD"/>
    <property type="match status" value="1"/>
</dbReference>
<dbReference type="PANTHER" id="PTHR35807:SF1">
    <property type="entry name" value="TRANSCRIPTIONAL REGULATOR REDD"/>
    <property type="match status" value="1"/>
</dbReference>
<accession>A0AA90SP07</accession>
<dbReference type="GO" id="GO:0006355">
    <property type="term" value="P:regulation of DNA-templated transcription"/>
    <property type="evidence" value="ECO:0007669"/>
    <property type="project" value="InterPro"/>
</dbReference>
<keyword evidence="2" id="KW-0597">Phosphoprotein</keyword>
<evidence type="ECO:0000256" key="4">
    <source>
        <dbReference type="ARBA" id="ARBA00023125"/>
    </source>
</evidence>
<dbReference type="InterPro" id="IPR051677">
    <property type="entry name" value="AfsR-DnrI-RedD_regulator"/>
</dbReference>
<dbReference type="InterPro" id="IPR001867">
    <property type="entry name" value="OmpR/PhoB-type_DNA-bd"/>
</dbReference>
<dbReference type="Pfam" id="PF03704">
    <property type="entry name" value="BTAD"/>
    <property type="match status" value="1"/>
</dbReference>
<proteinExistence type="inferred from homology"/>
<evidence type="ECO:0000256" key="5">
    <source>
        <dbReference type="ARBA" id="ARBA00023163"/>
    </source>
</evidence>
<dbReference type="PROSITE" id="PS50006">
    <property type="entry name" value="FHA_DOMAIN"/>
    <property type="match status" value="1"/>
</dbReference>
<comment type="similarity">
    <text evidence="1">Belongs to the AfsR/DnrI/RedD regulatory family.</text>
</comment>
<dbReference type="Proteomes" id="UP001178281">
    <property type="component" value="Unassembled WGS sequence"/>
</dbReference>
<dbReference type="CDD" id="cd00060">
    <property type="entry name" value="FHA"/>
    <property type="match status" value="1"/>
</dbReference>
<evidence type="ECO:0000256" key="2">
    <source>
        <dbReference type="ARBA" id="ARBA00022553"/>
    </source>
</evidence>
<dbReference type="PANTHER" id="PTHR35807">
    <property type="entry name" value="TRANSCRIPTIONAL REGULATOR REDD-RELATED"/>
    <property type="match status" value="1"/>
</dbReference>
<dbReference type="InterPro" id="IPR000253">
    <property type="entry name" value="FHA_dom"/>
</dbReference>
<keyword evidence="5" id="KW-0804">Transcription</keyword>
<dbReference type="InterPro" id="IPR005158">
    <property type="entry name" value="BTAD"/>
</dbReference>
<evidence type="ECO:0000313" key="10">
    <source>
        <dbReference type="Proteomes" id="UP001178281"/>
    </source>
</evidence>
<dbReference type="Pfam" id="PF00498">
    <property type="entry name" value="FHA"/>
    <property type="match status" value="1"/>
</dbReference>
<dbReference type="SUPFAM" id="SSF49879">
    <property type="entry name" value="SMAD/FHA domain"/>
    <property type="match status" value="1"/>
</dbReference>
<feature type="domain" description="FHA" evidence="7">
    <location>
        <begin position="303"/>
        <end position="352"/>
    </location>
</feature>
<name>A0AA90SP07_9ACTN</name>
<dbReference type="InterPro" id="IPR036388">
    <property type="entry name" value="WH-like_DNA-bd_sf"/>
</dbReference>
<evidence type="ECO:0000313" key="9">
    <source>
        <dbReference type="EMBL" id="MDP0396741.1"/>
    </source>
</evidence>
<dbReference type="SMART" id="SM00240">
    <property type="entry name" value="FHA"/>
    <property type="match status" value="1"/>
</dbReference>
<keyword evidence="10" id="KW-1185">Reference proteome</keyword>
<comment type="caution">
    <text evidence="9">The sequence shown here is derived from an EMBL/GenBank/DDBJ whole genome shotgun (WGS) entry which is preliminary data.</text>
</comment>
<dbReference type="InterPro" id="IPR011990">
    <property type="entry name" value="TPR-like_helical_dom_sf"/>
</dbReference>
<evidence type="ECO:0000259" key="7">
    <source>
        <dbReference type="PROSITE" id="PS50006"/>
    </source>
</evidence>
<evidence type="ECO:0000256" key="1">
    <source>
        <dbReference type="ARBA" id="ARBA00005820"/>
    </source>
</evidence>
<evidence type="ECO:0000256" key="3">
    <source>
        <dbReference type="ARBA" id="ARBA00023015"/>
    </source>
</evidence>
<evidence type="ECO:0000256" key="6">
    <source>
        <dbReference type="PROSITE-ProRule" id="PRU01091"/>
    </source>
</evidence>
<dbReference type="AlphaFoldDB" id="A0AA90SP07"/>
<dbReference type="RefSeq" id="WP_220656588.1">
    <property type="nucleotide sequence ID" value="NZ_BAAAII010000002.1"/>
</dbReference>
<dbReference type="Gene3D" id="1.10.10.10">
    <property type="entry name" value="Winged helix-like DNA-binding domain superfamily/Winged helix DNA-binding domain"/>
    <property type="match status" value="1"/>
</dbReference>
<feature type="DNA-binding region" description="OmpR/PhoB-type" evidence="6">
    <location>
        <begin position="1"/>
        <end position="100"/>
    </location>
</feature>